<keyword evidence="1" id="KW-0732">Signal</keyword>
<feature type="signal peptide" evidence="1">
    <location>
        <begin position="1"/>
        <end position="24"/>
    </location>
</feature>
<name>A0A916JA65_9BACT</name>
<dbReference type="AlphaFoldDB" id="A0A916JA65"/>
<accession>A0A916JA65</accession>
<feature type="chain" id="PRO_5037058352" evidence="1">
    <location>
        <begin position="25"/>
        <end position="155"/>
    </location>
</feature>
<evidence type="ECO:0000313" key="3">
    <source>
        <dbReference type="Proteomes" id="UP000680038"/>
    </source>
</evidence>
<evidence type="ECO:0000313" key="2">
    <source>
        <dbReference type="EMBL" id="CAG4990261.1"/>
    </source>
</evidence>
<evidence type="ECO:0000256" key="1">
    <source>
        <dbReference type="SAM" id="SignalP"/>
    </source>
</evidence>
<gene>
    <name evidence="2" type="ORF">DYBT9275_00490</name>
</gene>
<keyword evidence="3" id="KW-1185">Reference proteome</keyword>
<organism evidence="2 3">
    <name type="scientific">Dyadobacter helix</name>
    <dbReference type="NCBI Taxonomy" id="2822344"/>
    <lineage>
        <taxon>Bacteria</taxon>
        <taxon>Pseudomonadati</taxon>
        <taxon>Bacteroidota</taxon>
        <taxon>Cytophagia</taxon>
        <taxon>Cytophagales</taxon>
        <taxon>Spirosomataceae</taxon>
        <taxon>Dyadobacter</taxon>
    </lineage>
</organism>
<protein>
    <submittedName>
        <fullName evidence="2">Uncharacterized protein</fullName>
    </submittedName>
</protein>
<dbReference type="Proteomes" id="UP000680038">
    <property type="component" value="Unassembled WGS sequence"/>
</dbReference>
<dbReference type="EMBL" id="CAJRAF010000001">
    <property type="protein sequence ID" value="CAG4990261.1"/>
    <property type="molecule type" value="Genomic_DNA"/>
</dbReference>
<proteinExistence type="predicted"/>
<reference evidence="2" key="1">
    <citation type="submission" date="2021-04" db="EMBL/GenBank/DDBJ databases">
        <authorList>
            <person name="Rodrigo-Torres L."/>
            <person name="Arahal R. D."/>
            <person name="Lucena T."/>
        </authorList>
    </citation>
    <scope>NUCLEOTIDE SEQUENCE</scope>
    <source>
        <strain evidence="2">CECT 9275</strain>
    </source>
</reference>
<comment type="caution">
    <text evidence="2">The sequence shown here is derived from an EMBL/GenBank/DDBJ whole genome shotgun (WGS) entry which is preliminary data.</text>
</comment>
<dbReference type="RefSeq" id="WP_215237247.1">
    <property type="nucleotide sequence ID" value="NZ_CAJRAF010000001.1"/>
</dbReference>
<sequence>MIKSKIPVLYVTLVLAMTFAVSDAFPQMPIGSFYGGRLLLNGKPFDANHFPDVGRGVLTLVKEDPQSGKTPLITFYAYIKRAGKIIDAHSYAHNHPVEKVEIAELLKSAKAGDVLIIDPANPADKVGRSVITVVHRPVLPAFQWFYVLNKNGKDC</sequence>